<organism evidence="5">
    <name type="scientific">Aegilops tauschii</name>
    <name type="common">Tausch's goatgrass</name>
    <name type="synonym">Aegilops squarrosa</name>
    <dbReference type="NCBI Taxonomy" id="37682"/>
    <lineage>
        <taxon>Eukaryota</taxon>
        <taxon>Viridiplantae</taxon>
        <taxon>Streptophyta</taxon>
        <taxon>Embryophyta</taxon>
        <taxon>Tracheophyta</taxon>
        <taxon>Spermatophyta</taxon>
        <taxon>Magnoliopsida</taxon>
        <taxon>Liliopsida</taxon>
        <taxon>Poales</taxon>
        <taxon>Poaceae</taxon>
        <taxon>BOP clade</taxon>
        <taxon>Pooideae</taxon>
        <taxon>Triticodae</taxon>
        <taxon>Triticeae</taxon>
        <taxon>Triticinae</taxon>
        <taxon>Aegilops</taxon>
    </lineage>
</organism>
<reference evidence="5" key="1">
    <citation type="submission" date="2015-06" db="UniProtKB">
        <authorList>
            <consortium name="EnsemblPlants"/>
        </authorList>
    </citation>
    <scope>IDENTIFICATION</scope>
</reference>
<keyword evidence="3" id="KW-0175">Coiled coil</keyword>
<dbReference type="InterPro" id="IPR000409">
    <property type="entry name" value="BEACH_dom"/>
</dbReference>
<feature type="compositionally biased region" description="Polar residues" evidence="4">
    <location>
        <begin position="1102"/>
        <end position="1118"/>
    </location>
</feature>
<sequence>MEASRPCRQIWVGALGALLTQIKKRADTERGPTQTERVGVALRLGVQGKRHSLIRTHRPILILLNRYAKVNEVMTRCSLGTELMPIGEEPTSLGFEGTFAFTGQMGPVYAFSDALSAEQIRGIYNLGPSYMYSFLGDQNLLMNNDSLYKGILDARDGISSKMIFGLNAQASNNRTLFNVSSVLDSLDKSKLEATIMGGTKLCSRRLLQDIIYCVGGVSVLFPLLIHFDDAITHSGESPTGDQLAGMSEILLKDALQQIYLNPHIWAYSSYEVQRELYLFLIQYFETDGKLLPMLCGLPRIIDIVRQFYSEKLDARSSKPLLHLITEQVIGERPHIEEIRKIRLLLLSLAEMSLKLKVSSHDIRALVSFFEKSQDVACIEDVLYMIIRALSQNSLLSSFLEQVNSVGGCYIFINLLKREFEPIRLLGLQLLGKLLVGVPSEKKGPKLFGLPVGRPRSMSENIRKGIAATPQLFFYSISERLFKFPLSDHLCATFFDVLLGGASPKQVLQKRSQSNELNDRSSTSVILVCIFKYMHSCQDASARAKILSDLLDLLDSNPSNVEAIMEYGWSSWLETSVKLDVFRDYRPISKANYASLETNELILGQLTNFCLLRDIFEDIIGSLLETSPDEDIFISQPCRDNILYLLKLSDELLVDQIGIKLLFHPPDMCASSSDGSQKDDIGSAFVEIINAESNSQSASLPWSSNIFTDGEKLSDDWWSFYDKIWTLVWNLNGKGQSRLTPKGSSASVPSIGQRARGLVESLNIPAAEMAAVVVTGGIGTALSAKTNKITDKAMMLRGERFPRIIFHLVIMYLCKAGLENASKSLLRVRSHYGELDDGARFHVISHLILETVIYGKSMLATSILGKDDSAEANSNKESGFILNLVQKDRVLAAASDEVKYMKDAKADRLRQLQDLNSKLDERLIEDIEQLQSLEDDIQFAKTAAISGDDNRKAAFKLAFDEDQQIVADKWIHIFRALSDERGPWSASPFPNNLVTYWKHDKTEDKWRRRMKLKRNYKFDERICQPLSTKSTNENTAPSVDPFVSAKIPEKMKRFLLKGVRGITGDVGSESCEDNNDTSEPSQNKPSENQVSSDAANSADSSDYPTSSVQNRKEQSSTGGDNDYAEVLSSVHCVLVTPKRKLAGQFTITRNALHFSFEFLVEGTGGSSVFNKFQDNKESDAKSELGSVEKLKGNSDVGRGNEAGSGDALMKSQSSKIKHHRRWKITRIRAVYWTRYLLQYTATEIFFDDANAPIFLNFSSQNDAKNVGSLLVSLRNDALFPKGSTKDKNSVISFVDRKVALEMAESARESWRKREISNFEYLMILNTLSGRSYNDLTQYPIFPWILADYSSEKLDFNKSSTFRDLSKPVGALDAKRFKVFEDRYLNFCDPDIPSFYYGSHYSSMGIVLYYLLRLEPFTALHRNLQGGKFDHADRLFQSIESTYRNCLSNTSDVKELTPEFFYMPEFLENLNSYHFGVKQDGEPLGHVGLPPWAKGSPEEFIHINREALESEYVSSNLHHWIDLIFGYKQRGKPAVEAANIFYYLTYEGAVDLENMDDMLQKSAIEDQIANFGQTPIQIFRKKHPRRGPPIPIAHPLYFAPQSITVTSVVPSAISSSSSVLFIGLLDSNIVLMGEELILSVKLWLTTQLQSGGNFTFSGSLEPFFGIGSDVISPRKVATSLAENVEFGRQCLAAVQIHGDNYLILCGNWENSFQIISLSDGRIVQSIRQHKDVVSCVAVSSDGSVIATGSYDTTIMIWHAFRGRSNDKRSKNASNDLSTKDHVIIENPSHILCGHDDIITCLFVSKELDIVISGSKDGTCIFHTLREGTYVRSIRHPSGAGLSKLVASQHESNGRLNCMELSCCGEFMVCAGDHGQIVLRSMDSLGVVWRYDGSGKTITSLAVTPEECFLAGTKDGSLIVFSIENPLLRKGGIQRNKIEELGFYRMPELIKVHKQIILLTAKWIRDLHLHPFPSSFPPPPPSSSFPPPPLACPPFLVPVSMGAHDITVSEVRRLREELVAKDAQLLAKDVELRQLREEKSDLLLRHERQLTELHERQESKTKMLVVLSTLLQEAAAALVRERSDREDLQGRLDRLLDHVTTQVVRLHGTYRRATATMPAVELNPFGHPIDFHELRLPDLVSFFSYLPKEVNRPRAAVGEALDKEGVRDAVAVGGRILCGLHHRIPFVSFDELAPLDREQALRAVAPSHSNPCEQEHHRYLNPPKEDLAGVQHSRLLFGLLSEVVLVHDPVGVVPGVAVPAHLIGRIDMPVKEDRITWELVGMGRAYALIQGGDEVMNKRVRSDAVVITHGLEMLHDFTV</sequence>
<name>M8BRR9_AEGTA</name>
<dbReference type="Gene3D" id="2.130.10.10">
    <property type="entry name" value="YVTN repeat-like/Quinoprotein amine dehydrogenase"/>
    <property type="match status" value="1"/>
</dbReference>
<dbReference type="CDD" id="cd01201">
    <property type="entry name" value="PH_BEACH"/>
    <property type="match status" value="1"/>
</dbReference>
<feature type="compositionally biased region" description="Low complexity" evidence="4">
    <location>
        <begin position="1090"/>
        <end position="1101"/>
    </location>
</feature>
<dbReference type="InterPro" id="IPR050865">
    <property type="entry name" value="BEACH_Domain"/>
</dbReference>
<dbReference type="SMART" id="SM00320">
    <property type="entry name" value="WD40"/>
    <property type="match status" value="4"/>
</dbReference>
<dbReference type="PANTHER" id="PTHR13743:SF112">
    <property type="entry name" value="BEACH DOMAIN-CONTAINING PROTEIN"/>
    <property type="match status" value="1"/>
</dbReference>
<dbReference type="InterPro" id="IPR015943">
    <property type="entry name" value="WD40/YVTN_repeat-like_dom_sf"/>
</dbReference>
<dbReference type="Gene3D" id="2.30.29.30">
    <property type="entry name" value="Pleckstrin-homology domain (PH domain)/Phosphotyrosine-binding domain (PTB)"/>
    <property type="match status" value="1"/>
</dbReference>
<dbReference type="Gene3D" id="1.10.1540.10">
    <property type="entry name" value="BEACH domain"/>
    <property type="match status" value="1"/>
</dbReference>
<dbReference type="InterPro" id="IPR031570">
    <property type="entry name" value="NBEA/BDCP_DUF4704"/>
</dbReference>
<dbReference type="Pfam" id="PF14844">
    <property type="entry name" value="PH_BEACH"/>
    <property type="match status" value="1"/>
</dbReference>
<evidence type="ECO:0000313" key="5">
    <source>
        <dbReference type="EnsemblPlants" id="EMT27685"/>
    </source>
</evidence>
<dbReference type="SUPFAM" id="SSF50729">
    <property type="entry name" value="PH domain-like"/>
    <property type="match status" value="1"/>
</dbReference>
<feature type="compositionally biased region" description="Polar residues" evidence="4">
    <location>
        <begin position="1076"/>
        <end position="1089"/>
    </location>
</feature>
<dbReference type="PROSITE" id="PS50294">
    <property type="entry name" value="WD_REPEATS_REGION"/>
    <property type="match status" value="1"/>
</dbReference>
<dbReference type="InterPro" id="IPR023362">
    <property type="entry name" value="PH-BEACH_dom"/>
</dbReference>
<dbReference type="InterPro" id="IPR001680">
    <property type="entry name" value="WD40_rpt"/>
</dbReference>
<proteinExistence type="predicted"/>
<keyword evidence="1" id="KW-0853">WD repeat</keyword>
<dbReference type="Pfam" id="PF02138">
    <property type="entry name" value="Beach"/>
    <property type="match status" value="1"/>
</dbReference>
<accession>M8BRR9</accession>
<dbReference type="PROSITE" id="PS50082">
    <property type="entry name" value="WD_REPEATS_2"/>
    <property type="match status" value="1"/>
</dbReference>
<dbReference type="PROSITE" id="PS50197">
    <property type="entry name" value="BEACH"/>
    <property type="match status" value="1"/>
</dbReference>
<feature type="coiled-coil region" evidence="3">
    <location>
        <begin position="2029"/>
        <end position="2088"/>
    </location>
</feature>
<evidence type="ECO:0000256" key="1">
    <source>
        <dbReference type="ARBA" id="ARBA00022574"/>
    </source>
</evidence>
<feature type="coiled-coil region" evidence="3">
    <location>
        <begin position="901"/>
        <end position="935"/>
    </location>
</feature>
<dbReference type="InterPro" id="IPR036322">
    <property type="entry name" value="WD40_repeat_dom_sf"/>
</dbReference>
<dbReference type="CDD" id="cd06071">
    <property type="entry name" value="Beach"/>
    <property type="match status" value="1"/>
</dbReference>
<dbReference type="PROSITE" id="PS51783">
    <property type="entry name" value="PH_BEACH"/>
    <property type="match status" value="1"/>
</dbReference>
<dbReference type="EnsemblPlants" id="EMT27685">
    <property type="protein sequence ID" value="EMT27685"/>
    <property type="gene ID" value="F775_04601"/>
</dbReference>
<dbReference type="InterPro" id="IPR036372">
    <property type="entry name" value="BEACH_dom_sf"/>
</dbReference>
<feature type="compositionally biased region" description="Basic and acidic residues" evidence="4">
    <location>
        <begin position="1179"/>
        <end position="1191"/>
    </location>
</feature>
<dbReference type="FunFam" id="1.10.1540.10:FF:000001">
    <property type="entry name" value="neurobeachin isoform X1"/>
    <property type="match status" value="1"/>
</dbReference>
<dbReference type="PANTHER" id="PTHR13743">
    <property type="entry name" value="BEIGE/BEACH-RELATED"/>
    <property type="match status" value="1"/>
</dbReference>
<dbReference type="SMART" id="SM01026">
    <property type="entry name" value="Beach"/>
    <property type="match status" value="1"/>
</dbReference>
<evidence type="ECO:0000256" key="4">
    <source>
        <dbReference type="SAM" id="MobiDB-lite"/>
    </source>
</evidence>
<dbReference type="InterPro" id="IPR011993">
    <property type="entry name" value="PH-like_dom_sf"/>
</dbReference>
<dbReference type="ExpressionAtlas" id="M8BRR9">
    <property type="expression patterns" value="baseline"/>
</dbReference>
<dbReference type="Pfam" id="PF15787">
    <property type="entry name" value="DUF4704"/>
    <property type="match status" value="2"/>
</dbReference>
<feature type="region of interest" description="Disordered" evidence="4">
    <location>
        <begin position="1179"/>
        <end position="1211"/>
    </location>
</feature>
<keyword evidence="2" id="KW-0677">Repeat</keyword>
<feature type="region of interest" description="Disordered" evidence="4">
    <location>
        <begin position="1064"/>
        <end position="1121"/>
    </location>
</feature>
<dbReference type="Pfam" id="PF20426">
    <property type="entry name" value="NBCH_WD40"/>
    <property type="match status" value="1"/>
</dbReference>
<dbReference type="SUPFAM" id="SSF50978">
    <property type="entry name" value="WD40 repeat-like"/>
    <property type="match status" value="1"/>
</dbReference>
<dbReference type="InterPro" id="IPR046851">
    <property type="entry name" value="NBCH_WD40"/>
</dbReference>
<evidence type="ECO:0000256" key="2">
    <source>
        <dbReference type="ARBA" id="ARBA00022737"/>
    </source>
</evidence>
<evidence type="ECO:0000256" key="3">
    <source>
        <dbReference type="SAM" id="Coils"/>
    </source>
</evidence>
<dbReference type="SUPFAM" id="SSF81837">
    <property type="entry name" value="BEACH domain"/>
    <property type="match status" value="1"/>
</dbReference>
<protein>
    <submittedName>
        <fullName evidence="5">BEACH domain-containing protein lvsC</fullName>
    </submittedName>
</protein>